<evidence type="ECO:0000259" key="2">
    <source>
        <dbReference type="Pfam" id="PF13568"/>
    </source>
</evidence>
<keyword evidence="4" id="KW-1185">Reference proteome</keyword>
<proteinExistence type="predicted"/>
<dbReference type="Pfam" id="PF13568">
    <property type="entry name" value="OMP_b-brl_2"/>
    <property type="match status" value="1"/>
</dbReference>
<name>A0ABW5B2N8_9FLAO</name>
<evidence type="ECO:0000313" key="4">
    <source>
        <dbReference type="Proteomes" id="UP001597344"/>
    </source>
</evidence>
<feature type="domain" description="Outer membrane protein beta-barrel" evidence="2">
    <location>
        <begin position="23"/>
        <end position="167"/>
    </location>
</feature>
<dbReference type="RefSeq" id="WP_378321974.1">
    <property type="nucleotide sequence ID" value="NZ_JBHUHY010000033.1"/>
</dbReference>
<dbReference type="InterPro" id="IPR011250">
    <property type="entry name" value="OMP/PagP_B-barrel"/>
</dbReference>
<evidence type="ECO:0000256" key="1">
    <source>
        <dbReference type="SAM" id="SignalP"/>
    </source>
</evidence>
<organism evidence="3 4">
    <name type="scientific">Aquimarina celericrescens</name>
    <dbReference type="NCBI Taxonomy" id="1964542"/>
    <lineage>
        <taxon>Bacteria</taxon>
        <taxon>Pseudomonadati</taxon>
        <taxon>Bacteroidota</taxon>
        <taxon>Flavobacteriia</taxon>
        <taxon>Flavobacteriales</taxon>
        <taxon>Flavobacteriaceae</taxon>
        <taxon>Aquimarina</taxon>
    </lineage>
</organism>
<gene>
    <name evidence="3" type="ORF">ACFSJT_19270</name>
</gene>
<dbReference type="InterPro" id="IPR025665">
    <property type="entry name" value="Beta-barrel_OMP_2"/>
</dbReference>
<dbReference type="Gene3D" id="2.40.160.20">
    <property type="match status" value="1"/>
</dbReference>
<accession>A0ABW5B2N8</accession>
<feature type="chain" id="PRO_5047305718" evidence="1">
    <location>
        <begin position="24"/>
        <end position="186"/>
    </location>
</feature>
<reference evidence="4" key="1">
    <citation type="journal article" date="2019" name="Int. J. Syst. Evol. Microbiol.">
        <title>The Global Catalogue of Microorganisms (GCM) 10K type strain sequencing project: providing services to taxonomists for standard genome sequencing and annotation.</title>
        <authorList>
            <consortium name="The Broad Institute Genomics Platform"/>
            <consortium name="The Broad Institute Genome Sequencing Center for Infectious Disease"/>
            <person name="Wu L."/>
            <person name="Ma J."/>
        </authorList>
    </citation>
    <scope>NUCLEOTIDE SEQUENCE [LARGE SCALE GENOMIC DNA]</scope>
    <source>
        <strain evidence="4">DT92</strain>
    </source>
</reference>
<dbReference type="Proteomes" id="UP001597344">
    <property type="component" value="Unassembled WGS sequence"/>
</dbReference>
<evidence type="ECO:0000313" key="3">
    <source>
        <dbReference type="EMBL" id="MFD2188950.1"/>
    </source>
</evidence>
<feature type="signal peptide" evidence="1">
    <location>
        <begin position="1"/>
        <end position="23"/>
    </location>
</feature>
<protein>
    <submittedName>
        <fullName evidence="3">Porin family protein</fullName>
    </submittedName>
</protein>
<keyword evidence="1" id="KW-0732">Signal</keyword>
<comment type="caution">
    <text evidence="3">The sequence shown here is derived from an EMBL/GenBank/DDBJ whole genome shotgun (WGS) entry which is preliminary data.</text>
</comment>
<dbReference type="EMBL" id="JBHUHY010000033">
    <property type="protein sequence ID" value="MFD2188950.1"/>
    <property type="molecule type" value="Genomic_DNA"/>
</dbReference>
<dbReference type="SUPFAM" id="SSF56925">
    <property type="entry name" value="OMPA-like"/>
    <property type="match status" value="1"/>
</dbReference>
<sequence length="186" mass="20079">MKTIKKGTLILALLFMGAITANAQSNIDGLKFGIKGGANLAKLKNVDSKAKIGLVAGVFTEYGFSDKFSLRSEVLFSVQGAKAKGSSEKVKLNYINALPALIKFYPVKKFSLEAGPQIGLLISKKGGGLLKSDYRKLDYGLTLGAGFHIIENIEIGARYYLGLRDITKTPGEVKNAVFQFTLSYGF</sequence>